<name>A0ABV3WW38_9HYPH</name>
<organism evidence="2 3">
    <name type="scientific">Neoaquamicrobium sediminum</name>
    <dbReference type="NCBI Taxonomy" id="1849104"/>
    <lineage>
        <taxon>Bacteria</taxon>
        <taxon>Pseudomonadati</taxon>
        <taxon>Pseudomonadota</taxon>
        <taxon>Alphaproteobacteria</taxon>
        <taxon>Hyphomicrobiales</taxon>
        <taxon>Phyllobacteriaceae</taxon>
        <taxon>Neoaquamicrobium</taxon>
    </lineage>
</organism>
<dbReference type="InterPro" id="IPR052741">
    <property type="entry name" value="Mitochondrial_HTD2"/>
</dbReference>
<dbReference type="InterPro" id="IPR029069">
    <property type="entry name" value="HotDog_dom_sf"/>
</dbReference>
<comment type="caution">
    <text evidence="2">The sequence shown here is derived from an EMBL/GenBank/DDBJ whole genome shotgun (WGS) entry which is preliminary data.</text>
</comment>
<gene>
    <name evidence="2" type="ORF">V1479_16385</name>
</gene>
<accession>A0ABV3WW38</accession>
<dbReference type="PANTHER" id="PTHR28152">
    <property type="entry name" value="HYDROXYACYL-THIOESTER DEHYDRATASE TYPE 2, MITOCHONDRIAL"/>
    <property type="match status" value="1"/>
</dbReference>
<dbReference type="EMBL" id="JAZHFV010000005">
    <property type="protein sequence ID" value="MEX4008888.1"/>
    <property type="molecule type" value="Genomic_DNA"/>
</dbReference>
<dbReference type="SUPFAM" id="SSF54637">
    <property type="entry name" value="Thioesterase/thiol ester dehydrase-isomerase"/>
    <property type="match status" value="1"/>
</dbReference>
<dbReference type="Gene3D" id="3.10.129.10">
    <property type="entry name" value="Hotdog Thioesterase"/>
    <property type="match status" value="2"/>
</dbReference>
<dbReference type="PANTHER" id="PTHR28152:SF1">
    <property type="entry name" value="HYDROXYACYL-THIOESTER DEHYDRATASE TYPE 2, MITOCHONDRIAL"/>
    <property type="match status" value="1"/>
</dbReference>
<dbReference type="Proteomes" id="UP001559025">
    <property type="component" value="Unassembled WGS sequence"/>
</dbReference>
<reference evidence="2 3" key="1">
    <citation type="submission" date="2024-01" db="EMBL/GenBank/DDBJ databases">
        <title>New evidence supports the origin of RcGTA from prophage.</title>
        <authorList>
            <person name="Xu Y."/>
            <person name="Liu B."/>
            <person name="Chen F."/>
        </authorList>
    </citation>
    <scope>NUCLEOTIDE SEQUENCE [LARGE SCALE GENOMIC DNA]</scope>
    <source>
        <strain evidence="2 3">CBW1107-2</strain>
    </source>
</reference>
<keyword evidence="3" id="KW-1185">Reference proteome</keyword>
<evidence type="ECO:0000259" key="1">
    <source>
        <dbReference type="Pfam" id="PF13452"/>
    </source>
</evidence>
<sequence>MGTDDIDIEHLRGWIGRQRTLEDTITPRLAASLAAILDERVDFTEGAPAPTGIHWCLCPDIAPMSGLGPDGHPARGDFLPPVPFPRRMWAGGELRFSSEFRVCDRVTRISRIDDVSVKHGRSGSLCFVQVSHRYETPRGPALSERHDIVYRQMESAPAASKAPAPQTREAARRISVSADPVLLMRYSAATFNGHRIHYDRDYCANVEGYPGLIVHGPLQATLLLNLSRQENGGAYPASFAFRGVSPLFDGQSFTVNAGRGAPLELWVADASGKTTMTATATLSSDAGEQPTVPA</sequence>
<proteinExistence type="predicted"/>
<dbReference type="InterPro" id="IPR039569">
    <property type="entry name" value="FAS1-like_DH_region"/>
</dbReference>
<feature type="domain" description="FAS1-like dehydratase" evidence="1">
    <location>
        <begin position="50"/>
        <end position="141"/>
    </location>
</feature>
<protein>
    <submittedName>
        <fullName evidence="2">MaoC family dehydratase N-terminal domain-containing protein</fullName>
    </submittedName>
</protein>
<evidence type="ECO:0000313" key="3">
    <source>
        <dbReference type="Proteomes" id="UP001559025"/>
    </source>
</evidence>
<dbReference type="RefSeq" id="WP_368803856.1">
    <property type="nucleotide sequence ID" value="NZ_JAZHFV010000005.1"/>
</dbReference>
<dbReference type="Pfam" id="PF13452">
    <property type="entry name" value="FAS1_DH_region"/>
    <property type="match status" value="1"/>
</dbReference>
<evidence type="ECO:0000313" key="2">
    <source>
        <dbReference type="EMBL" id="MEX4008888.1"/>
    </source>
</evidence>